<reference evidence="4" key="2">
    <citation type="submission" date="2019-11" db="UniProtKB">
        <authorList>
            <consortium name="WormBaseParasite"/>
        </authorList>
    </citation>
    <scope>IDENTIFICATION</scope>
</reference>
<evidence type="ECO:0000313" key="2">
    <source>
        <dbReference type="EMBL" id="VDD76303.1"/>
    </source>
</evidence>
<accession>A0A0R3U6B5</accession>
<organism evidence="2 3">
    <name type="scientific">Mesocestoides corti</name>
    <name type="common">Flatworm</name>
    <dbReference type="NCBI Taxonomy" id="53468"/>
    <lineage>
        <taxon>Eukaryota</taxon>
        <taxon>Metazoa</taxon>
        <taxon>Spiralia</taxon>
        <taxon>Lophotrochozoa</taxon>
        <taxon>Platyhelminthes</taxon>
        <taxon>Cestoda</taxon>
        <taxon>Eucestoda</taxon>
        <taxon>Cyclophyllidea</taxon>
        <taxon>Mesocestoididae</taxon>
        <taxon>Mesocestoides</taxon>
    </lineage>
</organism>
<feature type="region of interest" description="Disordered" evidence="1">
    <location>
        <begin position="166"/>
        <end position="190"/>
    </location>
</feature>
<feature type="compositionally biased region" description="Basic and acidic residues" evidence="1">
    <location>
        <begin position="179"/>
        <end position="190"/>
    </location>
</feature>
<dbReference type="OrthoDB" id="6254633at2759"/>
<protein>
    <submittedName>
        <fullName evidence="4">DBD_Tnp_Mut domain-containing protein</fullName>
    </submittedName>
</protein>
<dbReference type="STRING" id="53468.A0A0R3U6B5"/>
<sequence length="491" mass="55196">MKLESHKRLNLHDPGILHEHEGTSVLQHTDPNHGTISQPGGSIHFQHLSYHVNTSIAAPACCFHAAKNNNAMVPGQLSTPTNSIRGTRTDCLGDRSDFNHKNLRTSSGFRREMTNSSQAKLCASCHRPALYLQHRVKLKTADDGLLGRFARYCHLKRFTLRAADKQDRAVSLPPTQTSEDSRSSATSRDRSIAYSEVSTLTSVPFLPNNDKTKIPLDDRVRKSERDKQLLSRVSKQLKKLNLVSGTGKCEKGAFAMNYHPFLYMTSPHRRRVRQEAPTLLKNPMDAVSIYASLSEVQESGSVTQCGDMTTEASGSTKSRDGTNTNFGSQHFLHFTTSHINPLQNDRAEMASKIIQRNILTRLTPYRRTCRHVPSANASRIAPQHEQYTVLRNYGSSLRSGDQPLLGRRFIKKRFYLPESANLEEILADADDRRIVAICNKFHCEMVAFTKVPRKGFMKHAIILSGTCREEIVKCARCLDARLNWCLSAQLE</sequence>
<evidence type="ECO:0000313" key="4">
    <source>
        <dbReference type="WBParaSite" id="MCU_008264-RA"/>
    </source>
</evidence>
<reference evidence="2 3" key="1">
    <citation type="submission" date="2018-10" db="EMBL/GenBank/DDBJ databases">
        <authorList>
            <consortium name="Pathogen Informatics"/>
        </authorList>
    </citation>
    <scope>NUCLEOTIDE SEQUENCE [LARGE SCALE GENOMIC DNA]</scope>
</reference>
<gene>
    <name evidence="2" type="ORF">MCOS_LOCUS2306</name>
</gene>
<feature type="region of interest" description="Disordered" evidence="1">
    <location>
        <begin position="301"/>
        <end position="321"/>
    </location>
</feature>
<dbReference type="WBParaSite" id="MCU_008264-RA">
    <property type="protein sequence ID" value="MCU_008264-RA"/>
    <property type="gene ID" value="MCU_008264"/>
</dbReference>
<name>A0A0R3U6B5_MESCO</name>
<proteinExistence type="predicted"/>
<evidence type="ECO:0000256" key="1">
    <source>
        <dbReference type="SAM" id="MobiDB-lite"/>
    </source>
</evidence>
<evidence type="ECO:0000313" key="3">
    <source>
        <dbReference type="Proteomes" id="UP000267029"/>
    </source>
</evidence>
<dbReference type="EMBL" id="UXSR01000363">
    <property type="protein sequence ID" value="VDD76303.1"/>
    <property type="molecule type" value="Genomic_DNA"/>
</dbReference>
<dbReference type="AlphaFoldDB" id="A0A0R3U6B5"/>
<dbReference type="Proteomes" id="UP000267029">
    <property type="component" value="Unassembled WGS sequence"/>
</dbReference>
<keyword evidence="3" id="KW-1185">Reference proteome</keyword>